<organism evidence="2 3">
    <name type="scientific">Rickettsiella grylli</name>
    <dbReference type="NCBI Taxonomy" id="59196"/>
    <lineage>
        <taxon>Bacteria</taxon>
        <taxon>Pseudomonadati</taxon>
        <taxon>Pseudomonadota</taxon>
        <taxon>Gammaproteobacteria</taxon>
        <taxon>Legionellales</taxon>
        <taxon>Coxiellaceae</taxon>
        <taxon>Rickettsiella</taxon>
    </lineage>
</organism>
<dbReference type="PANTHER" id="PTHR37089">
    <property type="entry name" value="PROTEIN U-RELATED"/>
    <property type="match status" value="1"/>
</dbReference>
<sequence>MGFLIRFFMGFLFFLVFEETMGFTMSNTLAVTATVGDENGGKGNCSLNSIATMKFPNYYPLNPHPDDAIATMTVTCLSNLEYNIQINKGEGVGATEAHRFLTKLGGTQQLEYNLFQEANHQHKYGMGQNALHRVATGLPEVLAIYGQIPSNQKVEAGPYLDQVTIFVTF</sequence>
<dbReference type="Pfam" id="PF05229">
    <property type="entry name" value="SCPU"/>
    <property type="match status" value="1"/>
</dbReference>
<dbReference type="PANTHER" id="PTHR37089:SF3">
    <property type="entry name" value="EXPORTED PROTEIN"/>
    <property type="match status" value="1"/>
</dbReference>
<reference evidence="2" key="2">
    <citation type="submission" date="2007-10" db="EMBL/GenBank/DDBJ databases">
        <authorList>
            <person name="Myers G.S."/>
        </authorList>
    </citation>
    <scope>NUCLEOTIDE SEQUENCE [LARGE SCALE GENOMIC DNA]</scope>
</reference>
<dbReference type="STRING" id="59196.RICGR_1226"/>
<gene>
    <name evidence="2" type="ORF">RICGR_1226</name>
</gene>
<dbReference type="SMART" id="SM00972">
    <property type="entry name" value="SCPU"/>
    <property type="match status" value="1"/>
</dbReference>
<evidence type="ECO:0000259" key="1">
    <source>
        <dbReference type="Pfam" id="PF05229"/>
    </source>
</evidence>
<name>A8PP79_9COXI</name>
<comment type="caution">
    <text evidence="2">The sequence shown here is derived from an EMBL/GenBank/DDBJ whole genome shotgun (WGS) entry which is preliminary data.</text>
</comment>
<dbReference type="OrthoDB" id="5660015at2"/>
<proteinExistence type="predicted"/>
<evidence type="ECO:0000313" key="2">
    <source>
        <dbReference type="EMBL" id="EDP46515.1"/>
    </source>
</evidence>
<dbReference type="eggNOG" id="COG5430">
    <property type="taxonomic scope" value="Bacteria"/>
</dbReference>
<dbReference type="AlphaFoldDB" id="A8PP79"/>
<dbReference type="RefSeq" id="WP_006035491.1">
    <property type="nucleotide sequence ID" value="NZ_AAQJ02000001.1"/>
</dbReference>
<evidence type="ECO:0000313" key="3">
    <source>
        <dbReference type="Proteomes" id="UP000054075"/>
    </source>
</evidence>
<dbReference type="EMBL" id="AAQJ02000001">
    <property type="protein sequence ID" value="EDP46515.1"/>
    <property type="molecule type" value="Genomic_DNA"/>
</dbReference>
<keyword evidence="3" id="KW-1185">Reference proteome</keyword>
<dbReference type="Proteomes" id="UP000054075">
    <property type="component" value="Unassembled WGS sequence"/>
</dbReference>
<accession>A8PP79</accession>
<feature type="domain" description="Spore coat protein U/FanG" evidence="1">
    <location>
        <begin position="43"/>
        <end position="165"/>
    </location>
</feature>
<dbReference type="InterPro" id="IPR053167">
    <property type="entry name" value="Spore_coat_component"/>
</dbReference>
<protein>
    <submittedName>
        <fullName evidence="2">Spore Coat Protein U domain family</fullName>
    </submittedName>
</protein>
<reference evidence="2" key="1">
    <citation type="submission" date="2006-04" db="EMBL/GenBank/DDBJ databases">
        <authorList>
            <person name="Seshadri R."/>
            <person name="Federici B.A."/>
        </authorList>
    </citation>
    <scope>NUCLEOTIDE SEQUENCE [LARGE SCALE GENOMIC DNA]</scope>
</reference>
<dbReference type="InterPro" id="IPR007893">
    <property type="entry name" value="Spore_coat_U/FanG"/>
</dbReference>